<name>A0A4P9XQB5_9FUNG</name>
<dbReference type="OrthoDB" id="76453at2759"/>
<dbReference type="InterPro" id="IPR024957">
    <property type="entry name" value="Cep57_MT-bd_dom"/>
</dbReference>
<dbReference type="STRING" id="78915.A0A4P9XQB5"/>
<keyword evidence="8" id="KW-1185">Reference proteome</keyword>
<gene>
    <name evidence="7" type="ORF">THASP1DRAFT_29973</name>
</gene>
<dbReference type="GO" id="GO:0008017">
    <property type="term" value="F:microtubule binding"/>
    <property type="evidence" value="ECO:0007669"/>
    <property type="project" value="InterPro"/>
</dbReference>
<keyword evidence="3" id="KW-0206">Cytoskeleton</keyword>
<evidence type="ECO:0000256" key="5">
    <source>
        <dbReference type="SAM" id="MobiDB-lite"/>
    </source>
</evidence>
<dbReference type="PANTHER" id="PTHR19336">
    <property type="entry name" value="UNCHARACTERIZED DUF1167"/>
    <property type="match status" value="1"/>
</dbReference>
<dbReference type="AlphaFoldDB" id="A0A4P9XQB5"/>
<dbReference type="Pfam" id="PF06657">
    <property type="entry name" value="Cep57_MT_bd"/>
    <property type="match status" value="1"/>
</dbReference>
<dbReference type="GO" id="GO:0005815">
    <property type="term" value="C:microtubule organizing center"/>
    <property type="evidence" value="ECO:0007669"/>
    <property type="project" value="UniProtKB-SubCell"/>
</dbReference>
<keyword evidence="4" id="KW-0175">Coiled coil</keyword>
<evidence type="ECO:0000256" key="4">
    <source>
        <dbReference type="SAM" id="Coils"/>
    </source>
</evidence>
<evidence type="ECO:0000313" key="7">
    <source>
        <dbReference type="EMBL" id="RKP08225.1"/>
    </source>
</evidence>
<proteinExistence type="predicted"/>
<sequence length="787" mass="87456">MALEREEMEIYREMQEMGQDSRSIQALCAHIEAKLDQDELLNEVGDAADEMESILAGGGVPLSQSNTHQRLSSAYEHDQMPRQGFDGIASIRGTPYTTRHRPIAGNVFTDVIGKGGVLKSEMASAQEQKPLHKRPDLLRSLHGSRPASQLKTSAQESRKTGPLAADRPLLPDAHEISELVDMPLYIGEEITMDGEFMPKFLELVTLPTEASRHQLDYALKSLQIRVRSMEDERTLAYQRVSELEKQLAAAVAENHGRSPIAAYTAPNHLSKPASLQEDKIELGKVRQDLQICRAQLVSAEERAQSAERHAQQQGRARHNLFSELVRAQQQALEAEQRSSAAQREMDRMAVKMEQTTRQLGEYRVRLRKLENERGRVDTYGLNNQPKMHHDEAAGQTHMVRARMIDASVNTEPVGNYANTHGKWRRMRQLEYTGYRIREVEEERDAALHALDLLRSPSPPPQPLEPADACAPALSPVSPNHPQDMVGQTWADANVGADECEAQDKTGTHRQHAWIPCKPVPSTLTEHAVNTKKCDQATQTKSASEAAAKKMDLGAPTSGRQPQNDSTAPLRVRRGQKADTNLLAHGPLPMITRNLQHAYSTLKSHDPSRCTVCTRKARGVKDMNPGTGAYPGVHASDESVEEEYYVDAFGGMRSPDRTARRALRIAEDEFRHLRMRYNDLLQRIDAFPSEAKYTLQRHKLAGLLREATANMEVKSDQIASLQETVNAVGTLRGGRSNQAVGSRHVGHGAGRHASFQKRGTKGALTRHALDTNLQRGALIVQEAFSGNV</sequence>
<feature type="region of interest" description="Disordered" evidence="5">
    <location>
        <begin position="144"/>
        <end position="170"/>
    </location>
</feature>
<feature type="compositionally biased region" description="Basic residues" evidence="5">
    <location>
        <begin position="743"/>
        <end position="759"/>
    </location>
</feature>
<evidence type="ECO:0000259" key="6">
    <source>
        <dbReference type="Pfam" id="PF06657"/>
    </source>
</evidence>
<feature type="coiled-coil region" evidence="4">
    <location>
        <begin position="289"/>
        <end position="372"/>
    </location>
</feature>
<dbReference type="EMBL" id="KZ992624">
    <property type="protein sequence ID" value="RKP08225.1"/>
    <property type="molecule type" value="Genomic_DNA"/>
</dbReference>
<feature type="domain" description="Cep57 centrosome microtubule-binding" evidence="6">
    <location>
        <begin position="664"/>
        <end position="721"/>
    </location>
</feature>
<feature type="region of interest" description="Disordered" evidence="5">
    <location>
        <begin position="733"/>
        <end position="760"/>
    </location>
</feature>
<organism evidence="7 8">
    <name type="scientific">Thamnocephalis sphaerospora</name>
    <dbReference type="NCBI Taxonomy" id="78915"/>
    <lineage>
        <taxon>Eukaryota</taxon>
        <taxon>Fungi</taxon>
        <taxon>Fungi incertae sedis</taxon>
        <taxon>Zoopagomycota</taxon>
        <taxon>Zoopagomycotina</taxon>
        <taxon>Zoopagomycetes</taxon>
        <taxon>Zoopagales</taxon>
        <taxon>Sigmoideomycetaceae</taxon>
        <taxon>Thamnocephalis</taxon>
    </lineage>
</organism>
<reference evidence="8" key="1">
    <citation type="journal article" date="2018" name="Nat. Microbiol.">
        <title>Leveraging single-cell genomics to expand the fungal tree of life.</title>
        <authorList>
            <person name="Ahrendt S.R."/>
            <person name="Quandt C.A."/>
            <person name="Ciobanu D."/>
            <person name="Clum A."/>
            <person name="Salamov A."/>
            <person name="Andreopoulos B."/>
            <person name="Cheng J.F."/>
            <person name="Woyke T."/>
            <person name="Pelin A."/>
            <person name="Henrissat B."/>
            <person name="Reynolds N.K."/>
            <person name="Benny G.L."/>
            <person name="Smith M.E."/>
            <person name="James T.Y."/>
            <person name="Grigoriev I.V."/>
        </authorList>
    </citation>
    <scope>NUCLEOTIDE SEQUENCE [LARGE SCALE GENOMIC DNA]</scope>
    <source>
        <strain evidence="8">RSA 1356</strain>
    </source>
</reference>
<dbReference type="PANTHER" id="PTHR19336:SF9">
    <property type="entry name" value="SPINDLE POLE BODY PROTEIN PPC89"/>
    <property type="match status" value="1"/>
</dbReference>
<evidence type="ECO:0000256" key="3">
    <source>
        <dbReference type="ARBA" id="ARBA00023212"/>
    </source>
</evidence>
<evidence type="ECO:0000313" key="8">
    <source>
        <dbReference type="Proteomes" id="UP000271241"/>
    </source>
</evidence>
<dbReference type="InterPro" id="IPR051756">
    <property type="entry name" value="Centrosomal_MT-associated"/>
</dbReference>
<dbReference type="Proteomes" id="UP000271241">
    <property type="component" value="Unassembled WGS sequence"/>
</dbReference>
<accession>A0A4P9XQB5</accession>
<keyword evidence="2" id="KW-0963">Cytoplasm</keyword>
<feature type="coiled-coil region" evidence="4">
    <location>
        <begin position="662"/>
        <end position="723"/>
    </location>
</feature>
<feature type="compositionally biased region" description="Polar residues" evidence="5">
    <location>
        <begin position="557"/>
        <end position="566"/>
    </location>
</feature>
<feature type="region of interest" description="Disordered" evidence="5">
    <location>
        <begin position="530"/>
        <end position="571"/>
    </location>
</feature>
<evidence type="ECO:0000256" key="2">
    <source>
        <dbReference type="ARBA" id="ARBA00022490"/>
    </source>
</evidence>
<comment type="subcellular location">
    <subcellularLocation>
        <location evidence="1">Cytoplasm</location>
        <location evidence="1">Cytoskeleton</location>
        <location evidence="1">Microtubule organizing center</location>
    </subcellularLocation>
</comment>
<protein>
    <recommendedName>
        <fullName evidence="6">Cep57 centrosome microtubule-binding domain-containing protein</fullName>
    </recommendedName>
</protein>
<evidence type="ECO:0000256" key="1">
    <source>
        <dbReference type="ARBA" id="ARBA00004267"/>
    </source>
</evidence>
<feature type="compositionally biased region" description="Polar residues" evidence="5">
    <location>
        <begin position="146"/>
        <end position="155"/>
    </location>
</feature>